<comment type="caution">
    <text evidence="2">The sequence shown here is derived from an EMBL/GenBank/DDBJ whole genome shotgun (WGS) entry which is preliminary data.</text>
</comment>
<dbReference type="Gene3D" id="2.30.40.10">
    <property type="entry name" value="Urease, subunit C, domain 1"/>
    <property type="match status" value="1"/>
</dbReference>
<dbReference type="eggNOG" id="COG1228">
    <property type="taxonomic scope" value="Bacteria"/>
</dbReference>
<accession>W7YMU7</accession>
<reference evidence="2 3" key="1">
    <citation type="journal article" date="2014" name="Genome Announc.">
        <title>Draft Genome Sequence of Cytophaga fermentans JCM 21142T, a Facultative Anaerobe Isolated from Marine Mud.</title>
        <authorList>
            <person name="Starns D."/>
            <person name="Oshima K."/>
            <person name="Suda W."/>
            <person name="Iino T."/>
            <person name="Yuki M."/>
            <person name="Inoue J."/>
            <person name="Kitamura K."/>
            <person name="Iida T."/>
            <person name="Darby A."/>
            <person name="Hattori M."/>
            <person name="Ohkuma M."/>
        </authorList>
    </citation>
    <scope>NUCLEOTIDE SEQUENCE [LARGE SCALE GENOMIC DNA]</scope>
    <source>
        <strain evidence="2 3">JCM 21142</strain>
    </source>
</reference>
<dbReference type="InterPro" id="IPR011059">
    <property type="entry name" value="Metal-dep_hydrolase_composite"/>
</dbReference>
<dbReference type="SUPFAM" id="SSF51338">
    <property type="entry name" value="Composite domain of metallo-dependent hydrolases"/>
    <property type="match status" value="1"/>
</dbReference>
<dbReference type="Proteomes" id="UP000019402">
    <property type="component" value="Unassembled WGS sequence"/>
</dbReference>
<dbReference type="AlphaFoldDB" id="W7YMU7"/>
<dbReference type="GO" id="GO:0016810">
    <property type="term" value="F:hydrolase activity, acting on carbon-nitrogen (but not peptide) bonds"/>
    <property type="evidence" value="ECO:0007669"/>
    <property type="project" value="InterPro"/>
</dbReference>
<protein>
    <submittedName>
        <fullName evidence="2">Imidazolonepropionase</fullName>
    </submittedName>
</protein>
<evidence type="ECO:0000259" key="1">
    <source>
        <dbReference type="Pfam" id="PF01979"/>
    </source>
</evidence>
<dbReference type="EMBL" id="BAMD01000029">
    <property type="protein sequence ID" value="GAF03724.1"/>
    <property type="molecule type" value="Genomic_DNA"/>
</dbReference>
<dbReference type="InterPro" id="IPR006680">
    <property type="entry name" value="Amidohydro-rel"/>
</dbReference>
<feature type="domain" description="Amidohydrolase-related" evidence="1">
    <location>
        <begin position="1"/>
        <end position="49"/>
    </location>
</feature>
<gene>
    <name evidence="2" type="ORF">JCM21142_62405</name>
</gene>
<evidence type="ECO:0000313" key="2">
    <source>
        <dbReference type="EMBL" id="GAF03724.1"/>
    </source>
</evidence>
<sequence>MGVESELGSITVGKKANLIMTKKIPNVEFIPYSYGENKVDTVIINGNVV</sequence>
<evidence type="ECO:0000313" key="3">
    <source>
        <dbReference type="Proteomes" id="UP000019402"/>
    </source>
</evidence>
<organism evidence="2 3">
    <name type="scientific">Saccharicrinis fermentans DSM 9555 = JCM 21142</name>
    <dbReference type="NCBI Taxonomy" id="869213"/>
    <lineage>
        <taxon>Bacteria</taxon>
        <taxon>Pseudomonadati</taxon>
        <taxon>Bacteroidota</taxon>
        <taxon>Bacteroidia</taxon>
        <taxon>Marinilabiliales</taxon>
        <taxon>Marinilabiliaceae</taxon>
        <taxon>Saccharicrinis</taxon>
    </lineage>
</organism>
<dbReference type="Pfam" id="PF01979">
    <property type="entry name" value="Amidohydro_1"/>
    <property type="match status" value="1"/>
</dbReference>
<keyword evidence="3" id="KW-1185">Reference proteome</keyword>
<proteinExistence type="predicted"/>
<name>W7YMU7_9BACT</name>